<comment type="caution">
    <text evidence="2">The sequence shown here is derived from an EMBL/GenBank/DDBJ whole genome shotgun (WGS) entry which is preliminary data.</text>
</comment>
<protein>
    <recommendedName>
        <fullName evidence="4">Tetratricopeptide repeat protein 36</fullName>
    </recommendedName>
</protein>
<dbReference type="AlphaFoldDB" id="A0A507QZM6"/>
<evidence type="ECO:0000256" key="1">
    <source>
        <dbReference type="ARBA" id="ARBA00006995"/>
    </source>
</evidence>
<name>A0A507QZM6_MONPU</name>
<keyword evidence="3" id="KW-1185">Reference proteome</keyword>
<dbReference type="OrthoDB" id="539634at2759"/>
<dbReference type="PANTHER" id="PTHR21405:SF0">
    <property type="entry name" value="TETRATRICOPEPTIDE REPEAT PROTEIN 36"/>
    <property type="match status" value="1"/>
</dbReference>
<evidence type="ECO:0000313" key="3">
    <source>
        <dbReference type="Proteomes" id="UP000319663"/>
    </source>
</evidence>
<gene>
    <name evidence="2" type="ORF">MPDQ_004769</name>
</gene>
<dbReference type="GO" id="GO:0006570">
    <property type="term" value="P:tyrosine metabolic process"/>
    <property type="evidence" value="ECO:0007669"/>
    <property type="project" value="TreeGrafter"/>
</dbReference>
<dbReference type="Proteomes" id="UP000319663">
    <property type="component" value="Unassembled WGS sequence"/>
</dbReference>
<evidence type="ECO:0008006" key="4">
    <source>
        <dbReference type="Google" id="ProtNLM"/>
    </source>
</evidence>
<dbReference type="STRING" id="5098.A0A507QZM6"/>
<organism evidence="2 3">
    <name type="scientific">Monascus purpureus</name>
    <name type="common">Red mold</name>
    <name type="synonym">Monascus anka</name>
    <dbReference type="NCBI Taxonomy" id="5098"/>
    <lineage>
        <taxon>Eukaryota</taxon>
        <taxon>Fungi</taxon>
        <taxon>Dikarya</taxon>
        <taxon>Ascomycota</taxon>
        <taxon>Pezizomycotina</taxon>
        <taxon>Eurotiomycetes</taxon>
        <taxon>Eurotiomycetidae</taxon>
        <taxon>Eurotiales</taxon>
        <taxon>Aspergillaceae</taxon>
        <taxon>Monascus</taxon>
    </lineage>
</organism>
<dbReference type="PANTHER" id="PTHR21405">
    <property type="entry name" value="CDNA SEQUENCE BC021608"/>
    <property type="match status" value="1"/>
</dbReference>
<reference evidence="2 3" key="1">
    <citation type="submission" date="2019-06" db="EMBL/GenBank/DDBJ databases">
        <title>Wine fermentation using esterase from Monascus purpureus.</title>
        <authorList>
            <person name="Geng C."/>
            <person name="Zhang Y."/>
        </authorList>
    </citation>
    <scope>NUCLEOTIDE SEQUENCE [LARGE SCALE GENOMIC DNA]</scope>
    <source>
        <strain evidence="2">HQ1</strain>
    </source>
</reference>
<evidence type="ECO:0000313" key="2">
    <source>
        <dbReference type="EMBL" id="TQB74468.1"/>
    </source>
</evidence>
<proteinExistence type="inferred from homology"/>
<accession>A0A507QZM6</accession>
<dbReference type="EMBL" id="VIFY01000031">
    <property type="protein sequence ID" value="TQB74468.1"/>
    <property type="molecule type" value="Genomic_DNA"/>
</dbReference>
<sequence>MPASTSLSTNDSAVLNALFDSESSTNVPIDPSLPAYPDSLDLSLTPESLESLQKREVDIIRRLQAATTTSVDTVKEAITALDTLIEERPTYPSAYVNRAQARRMLIPDSKLLQSKNMVDNEPASRILNDLAQAISLASPKIPSDRISKTQARVLADAHTHRGYLFLKAARVKREDQMVSTSIPIYESRSEEDAKKTAAVTRSILDLSADQLEEMASRDFAQGGRYGNRVAGSLAVRTNPYAKMCGAIVKEAMRKEIESSRFC</sequence>
<comment type="similarity">
    <text evidence="1">Belongs to the TTC36 family.</text>
</comment>
<dbReference type="InterPro" id="IPR038906">
    <property type="entry name" value="TTC36"/>
</dbReference>